<keyword evidence="2" id="KW-1185">Reference proteome</keyword>
<evidence type="ECO:0000313" key="1">
    <source>
        <dbReference type="EMBL" id="GHO51707.1"/>
    </source>
</evidence>
<sequence length="68" mass="8053">MREQLHIPEECLRAILQEEYGDRRHIRSSSPATRFQRVCVLRGEQRWNPLSAQTYIQIINSAIRFGAR</sequence>
<proteinExistence type="predicted"/>
<gene>
    <name evidence="1" type="ORF">KSB_01820</name>
</gene>
<protein>
    <submittedName>
        <fullName evidence="1">Uncharacterized protein</fullName>
    </submittedName>
</protein>
<dbReference type="Proteomes" id="UP000654345">
    <property type="component" value="Unassembled WGS sequence"/>
</dbReference>
<accession>A0ABQ3UG75</accession>
<organism evidence="1 2">
    <name type="scientific">Ktedonobacter robiniae</name>
    <dbReference type="NCBI Taxonomy" id="2778365"/>
    <lineage>
        <taxon>Bacteria</taxon>
        <taxon>Bacillati</taxon>
        <taxon>Chloroflexota</taxon>
        <taxon>Ktedonobacteria</taxon>
        <taxon>Ktedonobacterales</taxon>
        <taxon>Ktedonobacteraceae</taxon>
        <taxon>Ktedonobacter</taxon>
    </lineage>
</organism>
<name>A0ABQ3UG75_9CHLR</name>
<reference evidence="1 2" key="1">
    <citation type="journal article" date="2021" name="Int. J. Syst. Evol. Microbiol.">
        <title>Reticulibacter mediterranei gen. nov., sp. nov., within the new family Reticulibacteraceae fam. nov., and Ktedonospora formicarum gen. nov., sp. nov., Ktedonobacter robiniae sp. nov., Dictyobacter formicarum sp. nov. and Dictyobacter arantiisoli sp. nov., belonging to the class Ktedonobacteria.</title>
        <authorList>
            <person name="Yabe S."/>
            <person name="Zheng Y."/>
            <person name="Wang C.M."/>
            <person name="Sakai Y."/>
            <person name="Abe K."/>
            <person name="Yokota A."/>
            <person name="Donadio S."/>
            <person name="Cavaletti L."/>
            <person name="Monciardini P."/>
        </authorList>
    </citation>
    <scope>NUCLEOTIDE SEQUENCE [LARGE SCALE GENOMIC DNA]</scope>
    <source>
        <strain evidence="1 2">SOSP1-30</strain>
    </source>
</reference>
<comment type="caution">
    <text evidence="1">The sequence shown here is derived from an EMBL/GenBank/DDBJ whole genome shotgun (WGS) entry which is preliminary data.</text>
</comment>
<evidence type="ECO:0000313" key="2">
    <source>
        <dbReference type="Proteomes" id="UP000654345"/>
    </source>
</evidence>
<dbReference type="EMBL" id="BNJG01000001">
    <property type="protein sequence ID" value="GHO51707.1"/>
    <property type="molecule type" value="Genomic_DNA"/>
</dbReference>